<dbReference type="Proteomes" id="UP000036403">
    <property type="component" value="Unassembled WGS sequence"/>
</dbReference>
<dbReference type="InterPro" id="IPR043502">
    <property type="entry name" value="DNA/RNA_pol_sf"/>
</dbReference>
<evidence type="ECO:0000256" key="3">
    <source>
        <dbReference type="ARBA" id="ARBA00022695"/>
    </source>
</evidence>
<dbReference type="GO" id="GO:0004519">
    <property type="term" value="F:endonuclease activity"/>
    <property type="evidence" value="ECO:0007669"/>
    <property type="project" value="UniProtKB-KW"/>
</dbReference>
<gene>
    <name evidence="11" type="ORF">RF55_16226</name>
</gene>
<keyword evidence="12" id="KW-1185">Reference proteome</keyword>
<proteinExistence type="predicted"/>
<dbReference type="InterPro" id="IPR041588">
    <property type="entry name" value="Integrase_H2C2"/>
</dbReference>
<dbReference type="GO" id="GO:0003964">
    <property type="term" value="F:RNA-directed DNA polymerase activity"/>
    <property type="evidence" value="ECO:0007669"/>
    <property type="project" value="UniProtKB-KW"/>
</dbReference>
<dbReference type="CDD" id="cd01647">
    <property type="entry name" value="RT_LTR"/>
    <property type="match status" value="1"/>
</dbReference>
<sequence length="500" mass="57673">KAVRKHLTLSRVLRIEQHNVAASLVAFVVGSVEKETENSISVLFCYPKLAETPSLHVRGFRLCASFSPLRLRVACDLFLVSLAPATFQRLLDTVLGPELEPHVLVYLDDIIVASNTFEEHLRHLTEVFRRLRQARLRLNPEKCYFCRQSLKYLGHLVDRQGIRTDPDKVSAITGWPTPTILRKVRQFLGVASWYRRFIADFSAIAAPLTRLTRKGVRWTWTEVEETAFGRLKEALTTAPVLACPDFTRPFMLQTDASTHGLGVVLTQQLSEDERVIAYASRTLNAAERNYSATELECLAVVWGIRRMREYLEGYRFAVVTDHQALRWLQRLENPTGQLGRWMFELQQHDFDVRYRKGTLNRVADALLRTPEVNAVARGTSCRWYRRVLADVRAQPANYPDYDVRDGHLYRHLLHDLDFRETPAEDQWKRCVPKEQRPNLLRHYHDDPASGHLGVAKTHARIAQGYCAIYYVGIARSAERSIRHKKKEVKRTVCDKKGQYI</sequence>
<dbReference type="CDD" id="cd09274">
    <property type="entry name" value="RNase_HI_RT_Ty3"/>
    <property type="match status" value="1"/>
</dbReference>
<evidence type="ECO:0000313" key="11">
    <source>
        <dbReference type="EMBL" id="KMQ85297.1"/>
    </source>
</evidence>
<feature type="domain" description="Reverse transcriptase RNase H-like" evidence="9">
    <location>
        <begin position="245"/>
        <end position="347"/>
    </location>
</feature>
<evidence type="ECO:0000256" key="1">
    <source>
        <dbReference type="ARBA" id="ARBA00012493"/>
    </source>
</evidence>
<organism evidence="11 12">
    <name type="scientific">Lasius niger</name>
    <name type="common">Black garden ant</name>
    <dbReference type="NCBI Taxonomy" id="67767"/>
    <lineage>
        <taxon>Eukaryota</taxon>
        <taxon>Metazoa</taxon>
        <taxon>Ecdysozoa</taxon>
        <taxon>Arthropoda</taxon>
        <taxon>Hexapoda</taxon>
        <taxon>Insecta</taxon>
        <taxon>Pterygota</taxon>
        <taxon>Neoptera</taxon>
        <taxon>Endopterygota</taxon>
        <taxon>Hymenoptera</taxon>
        <taxon>Apocrita</taxon>
        <taxon>Aculeata</taxon>
        <taxon>Formicoidea</taxon>
        <taxon>Formicidae</taxon>
        <taxon>Formicinae</taxon>
        <taxon>Lasius</taxon>
        <taxon>Lasius</taxon>
    </lineage>
</organism>
<dbReference type="Gene3D" id="1.10.340.70">
    <property type="match status" value="1"/>
</dbReference>
<keyword evidence="6" id="KW-0378">Hydrolase</keyword>
<evidence type="ECO:0000256" key="4">
    <source>
        <dbReference type="ARBA" id="ARBA00022722"/>
    </source>
</evidence>
<dbReference type="EC" id="2.7.7.49" evidence="1"/>
<dbReference type="FunFam" id="3.30.70.270:FF:000003">
    <property type="entry name" value="Transposon Ty3-G Gag-Pol polyprotein"/>
    <property type="match status" value="1"/>
</dbReference>
<feature type="domain" description="Reverse transcriptase" evidence="8">
    <location>
        <begin position="81"/>
        <end position="155"/>
    </location>
</feature>
<feature type="domain" description="Integrase zinc-binding" evidence="10">
    <location>
        <begin position="431"/>
        <end position="465"/>
    </location>
</feature>
<dbReference type="InterPro" id="IPR000477">
    <property type="entry name" value="RT_dom"/>
</dbReference>
<keyword evidence="5" id="KW-0255">Endonuclease</keyword>
<accession>A0A0J7K4P8</accession>
<dbReference type="STRING" id="67767.A0A0J7K4P8"/>
<keyword evidence="2" id="KW-0808">Transferase</keyword>
<keyword evidence="4" id="KW-0540">Nuclease</keyword>
<dbReference type="AlphaFoldDB" id="A0A0J7K4P8"/>
<dbReference type="Pfam" id="PF17921">
    <property type="entry name" value="Integrase_H2C2"/>
    <property type="match status" value="1"/>
</dbReference>
<evidence type="ECO:0000256" key="5">
    <source>
        <dbReference type="ARBA" id="ARBA00022759"/>
    </source>
</evidence>
<evidence type="ECO:0000256" key="6">
    <source>
        <dbReference type="ARBA" id="ARBA00022801"/>
    </source>
</evidence>
<dbReference type="Gene3D" id="3.30.70.270">
    <property type="match status" value="2"/>
</dbReference>
<dbReference type="GO" id="GO:0016787">
    <property type="term" value="F:hydrolase activity"/>
    <property type="evidence" value="ECO:0007669"/>
    <property type="project" value="UniProtKB-KW"/>
</dbReference>
<comment type="caution">
    <text evidence="11">The sequence shown here is derived from an EMBL/GenBank/DDBJ whole genome shotgun (WGS) entry which is preliminary data.</text>
</comment>
<evidence type="ECO:0000256" key="7">
    <source>
        <dbReference type="ARBA" id="ARBA00022918"/>
    </source>
</evidence>
<evidence type="ECO:0000259" key="10">
    <source>
        <dbReference type="Pfam" id="PF17921"/>
    </source>
</evidence>
<evidence type="ECO:0000259" key="8">
    <source>
        <dbReference type="Pfam" id="PF00078"/>
    </source>
</evidence>
<dbReference type="InterPro" id="IPR050951">
    <property type="entry name" value="Retrovirus_Pol_polyprotein"/>
</dbReference>
<dbReference type="Pfam" id="PF00078">
    <property type="entry name" value="RVT_1"/>
    <property type="match status" value="1"/>
</dbReference>
<dbReference type="InterPro" id="IPR043128">
    <property type="entry name" value="Rev_trsase/Diguanyl_cyclase"/>
</dbReference>
<feature type="non-terminal residue" evidence="11">
    <location>
        <position position="1"/>
    </location>
</feature>
<dbReference type="PANTHER" id="PTHR37984:SF5">
    <property type="entry name" value="PROTEIN NYNRIN-LIKE"/>
    <property type="match status" value="1"/>
</dbReference>
<keyword evidence="3" id="KW-0548">Nucleotidyltransferase</keyword>
<reference evidence="11 12" key="1">
    <citation type="submission" date="2015-04" db="EMBL/GenBank/DDBJ databases">
        <title>Lasius niger genome sequencing.</title>
        <authorList>
            <person name="Konorov E.A."/>
            <person name="Nikitin M.A."/>
            <person name="Kirill M.V."/>
            <person name="Chang P."/>
        </authorList>
    </citation>
    <scope>NUCLEOTIDE SEQUENCE [LARGE SCALE GENOMIC DNA]</scope>
    <source>
        <tissue evidence="11">Whole</tissue>
    </source>
</reference>
<evidence type="ECO:0000259" key="9">
    <source>
        <dbReference type="Pfam" id="PF17917"/>
    </source>
</evidence>
<dbReference type="FunFam" id="3.30.70.270:FF:000115">
    <property type="entry name" value="Polyprotein of retroviral origin, putative"/>
    <property type="match status" value="1"/>
</dbReference>
<dbReference type="EMBL" id="LBMM01014151">
    <property type="protein sequence ID" value="KMQ85297.1"/>
    <property type="molecule type" value="Genomic_DNA"/>
</dbReference>
<dbReference type="Pfam" id="PF17917">
    <property type="entry name" value="RT_RNaseH"/>
    <property type="match status" value="1"/>
</dbReference>
<name>A0A0J7K4P8_LASNI</name>
<dbReference type="PANTHER" id="PTHR37984">
    <property type="entry name" value="PROTEIN CBG26694"/>
    <property type="match status" value="1"/>
</dbReference>
<keyword evidence="7" id="KW-0695">RNA-directed DNA polymerase</keyword>
<dbReference type="InterPro" id="IPR041373">
    <property type="entry name" value="RT_RNaseH"/>
</dbReference>
<protein>
    <recommendedName>
        <fullName evidence="1">RNA-directed DNA polymerase</fullName>
        <ecNumber evidence="1">2.7.7.49</ecNumber>
    </recommendedName>
</protein>
<evidence type="ECO:0000256" key="2">
    <source>
        <dbReference type="ARBA" id="ARBA00022679"/>
    </source>
</evidence>
<evidence type="ECO:0000313" key="12">
    <source>
        <dbReference type="Proteomes" id="UP000036403"/>
    </source>
</evidence>
<dbReference type="SUPFAM" id="SSF56672">
    <property type="entry name" value="DNA/RNA polymerases"/>
    <property type="match status" value="1"/>
</dbReference>
<dbReference type="PaxDb" id="67767-A0A0J7K4P8"/>
<dbReference type="FunFam" id="3.10.20.370:FF:000001">
    <property type="entry name" value="Retrovirus-related Pol polyprotein from transposon 17.6-like protein"/>
    <property type="match status" value="1"/>
</dbReference>
<dbReference type="OrthoDB" id="7700898at2759"/>